<reference evidence="3 4" key="1">
    <citation type="journal article" date="2024" name="Commun. Biol.">
        <title>Comparative genomic analysis of thermophilic fungi reveals convergent evolutionary adaptations and gene losses.</title>
        <authorList>
            <person name="Steindorff A.S."/>
            <person name="Aguilar-Pontes M.V."/>
            <person name="Robinson A.J."/>
            <person name="Andreopoulos B."/>
            <person name="LaButti K."/>
            <person name="Kuo A."/>
            <person name="Mondo S."/>
            <person name="Riley R."/>
            <person name="Otillar R."/>
            <person name="Haridas S."/>
            <person name="Lipzen A."/>
            <person name="Grimwood J."/>
            <person name="Schmutz J."/>
            <person name="Clum A."/>
            <person name="Reid I.D."/>
            <person name="Moisan M.C."/>
            <person name="Butler G."/>
            <person name="Nguyen T.T.M."/>
            <person name="Dewar K."/>
            <person name="Conant G."/>
            <person name="Drula E."/>
            <person name="Henrissat B."/>
            <person name="Hansel C."/>
            <person name="Singer S."/>
            <person name="Hutchinson M.I."/>
            <person name="de Vries R.P."/>
            <person name="Natvig D.O."/>
            <person name="Powell A.J."/>
            <person name="Tsang A."/>
            <person name="Grigoriev I.V."/>
        </authorList>
    </citation>
    <scope>NUCLEOTIDE SEQUENCE [LARGE SCALE GENOMIC DNA]</scope>
    <source>
        <strain evidence="3 4">CBS 494.80</strain>
    </source>
</reference>
<feature type="region of interest" description="Disordered" evidence="1">
    <location>
        <begin position="1"/>
        <end position="30"/>
    </location>
</feature>
<feature type="region of interest" description="Disordered" evidence="1">
    <location>
        <begin position="55"/>
        <end position="95"/>
    </location>
</feature>
<evidence type="ECO:0000313" key="4">
    <source>
        <dbReference type="Proteomes" id="UP001595075"/>
    </source>
</evidence>
<feature type="compositionally biased region" description="Basic and acidic residues" evidence="1">
    <location>
        <begin position="498"/>
        <end position="513"/>
    </location>
</feature>
<evidence type="ECO:0000259" key="2">
    <source>
        <dbReference type="Pfam" id="PF20233"/>
    </source>
</evidence>
<dbReference type="InterPro" id="IPR046497">
    <property type="entry name" value="DUF6590"/>
</dbReference>
<accession>A0ABR4C468</accession>
<proteinExistence type="predicted"/>
<name>A0ABR4C468_9HELO</name>
<feature type="compositionally biased region" description="Polar residues" evidence="1">
    <location>
        <begin position="369"/>
        <end position="389"/>
    </location>
</feature>
<protein>
    <recommendedName>
        <fullName evidence="2">DUF6590 domain-containing protein</fullName>
    </recommendedName>
</protein>
<dbReference type="PANTHER" id="PTHR35391:SF5">
    <property type="entry name" value="DUF6590 DOMAIN-CONTAINING PROTEIN"/>
    <property type="match status" value="1"/>
</dbReference>
<dbReference type="Proteomes" id="UP001595075">
    <property type="component" value="Unassembled WGS sequence"/>
</dbReference>
<feature type="compositionally biased region" description="Basic residues" evidence="1">
    <location>
        <begin position="1"/>
        <end position="10"/>
    </location>
</feature>
<evidence type="ECO:0000256" key="1">
    <source>
        <dbReference type="SAM" id="MobiDB-lite"/>
    </source>
</evidence>
<feature type="domain" description="DUF6590" evidence="2">
    <location>
        <begin position="142"/>
        <end position="300"/>
    </location>
</feature>
<dbReference type="Pfam" id="PF20233">
    <property type="entry name" value="DUF6590"/>
    <property type="match status" value="1"/>
</dbReference>
<feature type="compositionally biased region" description="Low complexity" evidence="1">
    <location>
        <begin position="11"/>
        <end position="25"/>
    </location>
</feature>
<feature type="compositionally biased region" description="Polar residues" evidence="1">
    <location>
        <begin position="404"/>
        <end position="442"/>
    </location>
</feature>
<organism evidence="3 4">
    <name type="scientific">Oculimacula yallundae</name>
    <dbReference type="NCBI Taxonomy" id="86028"/>
    <lineage>
        <taxon>Eukaryota</taxon>
        <taxon>Fungi</taxon>
        <taxon>Dikarya</taxon>
        <taxon>Ascomycota</taxon>
        <taxon>Pezizomycotina</taxon>
        <taxon>Leotiomycetes</taxon>
        <taxon>Helotiales</taxon>
        <taxon>Ploettnerulaceae</taxon>
        <taxon>Oculimacula</taxon>
    </lineage>
</organism>
<comment type="caution">
    <text evidence="3">The sequence shown here is derived from an EMBL/GenBank/DDBJ whole genome shotgun (WGS) entry which is preliminary data.</text>
</comment>
<feature type="region of interest" description="Disordered" evidence="1">
    <location>
        <begin position="308"/>
        <end position="523"/>
    </location>
</feature>
<dbReference type="EMBL" id="JAZHXI010000013">
    <property type="protein sequence ID" value="KAL2064683.1"/>
    <property type="molecule type" value="Genomic_DNA"/>
</dbReference>
<gene>
    <name evidence="3" type="ORF">VTL71DRAFT_3821</name>
</gene>
<dbReference type="PANTHER" id="PTHR35391">
    <property type="entry name" value="C2H2-TYPE DOMAIN-CONTAINING PROTEIN-RELATED"/>
    <property type="match status" value="1"/>
</dbReference>
<keyword evidence="4" id="KW-1185">Reference proteome</keyword>
<sequence>MHRPKNHKKPGSGSKLPSSSSSSSSATYFPSQWSSWEWNLDRGCSSRYRLKAPNEYEYEDRDVQSESQLPADPRTPQLSFGPGKLPESNGPYPPTGYDAISVDELARGISDVSLDGPCIKTQDPGTVQEEFDHHYRVHPAWEFKFGRVFKILWSEPGGNGSGIGNDGDEISNPGTITERQGKYGEVLHQKVRRFVIIKAVGGHCICLAINTYGKQGVMKHGVHATHHTIIHSQRKPVYFQGEKAKGLTKTPLVMVPHNPRHKLTDTSRLNYAKPYTVECNVLIVKVWFIGRIHPDSEWQLTTDYNLTNPQLKPRGNPPSQRTTTQYAGGGVSNAPYPAPHYALSSTPSMSDQYSQNAAQSWTARGHPSQDISGWSGPGTQEPWSGSHWGTESLGPIASGGPWHSTISTQPSYSLDRSLQTPGPYYANNQSSRGESIRASGQYSGIPRADEPAQLEPLEEEAVDASRAGSRNLVLSSASTSRSGQNPIISEPSNAYYESSHEEDIYGVSDHENEIPATRGGARR</sequence>
<evidence type="ECO:0000313" key="3">
    <source>
        <dbReference type="EMBL" id="KAL2064683.1"/>
    </source>
</evidence>
<feature type="compositionally biased region" description="Polar residues" evidence="1">
    <location>
        <begin position="472"/>
        <end position="496"/>
    </location>
</feature>
<feature type="compositionally biased region" description="Polar residues" evidence="1">
    <location>
        <begin position="317"/>
        <end position="326"/>
    </location>
</feature>
<feature type="compositionally biased region" description="Polar residues" evidence="1">
    <location>
        <begin position="343"/>
        <end position="362"/>
    </location>
</feature>